<keyword evidence="2" id="KW-1185">Reference proteome</keyword>
<comment type="caution">
    <text evidence="1">The sequence shown here is derived from an EMBL/GenBank/DDBJ whole genome shotgun (WGS) entry which is preliminary data.</text>
</comment>
<dbReference type="AlphaFoldDB" id="A0A834YHR6"/>
<dbReference type="InterPro" id="IPR055290">
    <property type="entry name" value="At3g26010-like"/>
</dbReference>
<evidence type="ECO:0000313" key="2">
    <source>
        <dbReference type="Proteomes" id="UP000655225"/>
    </source>
</evidence>
<evidence type="ECO:0000313" key="1">
    <source>
        <dbReference type="EMBL" id="KAF8389204.1"/>
    </source>
</evidence>
<sequence>MFDGNNALQINTFSSYTSKWRIREQAFLCENFTLSGASTFLNGALHWLSPPLGILVYDIKSGHISVITTPDDFSYFWRKEELEGVRYRFPYRYLGESRERLIYVRISAKAEFFLWTLEDYYQRKLYLSYRVVVDIDVLLRCLLSCPVVGFDRRDPHVVYFNSGKRIFPYDLKNRELKPLHYTILDYPATTRFHGLVCPYELPRSPPSIPPECYFDAIFGSPALNHQTDLGTHKTFGQSKACISTNTFAKQPEFESSSNLPIYPQRPGEEDCFHYMLTRTCKFQFLLPENLFMRDPKKRIVLCKFNRPKDIVEASVSSIGVEGEVDCPLYIETG</sequence>
<evidence type="ECO:0008006" key="3">
    <source>
        <dbReference type="Google" id="ProtNLM"/>
    </source>
</evidence>
<dbReference type="PANTHER" id="PTHR35546">
    <property type="entry name" value="F-BOX PROTEIN INTERACTION DOMAIN PROTEIN-RELATED"/>
    <property type="match status" value="1"/>
</dbReference>
<name>A0A834YHR6_TETSI</name>
<protein>
    <recommendedName>
        <fullName evidence="3">F-box protein</fullName>
    </recommendedName>
</protein>
<dbReference type="PANTHER" id="PTHR35546:SF25">
    <property type="entry name" value="F-BOX DOMAIN-CONTAINING PROTEIN"/>
    <property type="match status" value="1"/>
</dbReference>
<dbReference type="Proteomes" id="UP000655225">
    <property type="component" value="Unassembled WGS sequence"/>
</dbReference>
<accession>A0A834YHR6</accession>
<reference evidence="1 2" key="1">
    <citation type="submission" date="2020-04" db="EMBL/GenBank/DDBJ databases">
        <title>Plant Genome Project.</title>
        <authorList>
            <person name="Zhang R.-G."/>
        </authorList>
    </citation>
    <scope>NUCLEOTIDE SEQUENCE [LARGE SCALE GENOMIC DNA]</scope>
    <source>
        <strain evidence="1">YNK0</strain>
        <tissue evidence="1">Leaf</tissue>
    </source>
</reference>
<organism evidence="1 2">
    <name type="scientific">Tetracentron sinense</name>
    <name type="common">Spur-leaf</name>
    <dbReference type="NCBI Taxonomy" id="13715"/>
    <lineage>
        <taxon>Eukaryota</taxon>
        <taxon>Viridiplantae</taxon>
        <taxon>Streptophyta</taxon>
        <taxon>Embryophyta</taxon>
        <taxon>Tracheophyta</taxon>
        <taxon>Spermatophyta</taxon>
        <taxon>Magnoliopsida</taxon>
        <taxon>Trochodendrales</taxon>
        <taxon>Trochodendraceae</taxon>
        <taxon>Tetracentron</taxon>
    </lineage>
</organism>
<proteinExistence type="predicted"/>
<dbReference type="EMBL" id="JABCRI010000019">
    <property type="protein sequence ID" value="KAF8389204.1"/>
    <property type="molecule type" value="Genomic_DNA"/>
</dbReference>
<gene>
    <name evidence="1" type="ORF">HHK36_025897</name>
</gene>